<sequence length="78" mass="8884">MVCVGCRIKEQVAQLNVDELVIEQLSLEADVLSDEERDERLSICQNCNYLLNHTCSKCGCFVKFRASLPYKSCPIGQW</sequence>
<dbReference type="EMBL" id="JAOUSF010000001">
    <property type="protein sequence ID" value="MCU9612621.1"/>
    <property type="molecule type" value="Genomic_DNA"/>
</dbReference>
<accession>A0AAE3ISI5</accession>
<reference evidence="1" key="1">
    <citation type="submission" date="2022-10" db="EMBL/GenBank/DDBJ databases">
        <title>Description of Fervidibacillus gen. nov. in the family Fervidibacillaceae fam. nov. with two species, Fervidibacillus albus sp. nov., and Fervidibacillus halotolerans sp. nov., isolated from tidal flat sediments.</title>
        <authorList>
            <person name="Kwon K.K."/>
            <person name="Yang S.-H."/>
        </authorList>
    </citation>
    <scope>NUCLEOTIDE SEQUENCE</scope>
    <source>
        <strain evidence="1">JCM 19140</strain>
    </source>
</reference>
<dbReference type="InterPro" id="IPR046169">
    <property type="entry name" value="DUF6171"/>
</dbReference>
<organism evidence="1 2">
    <name type="scientific">Perspicuibacillus lycopersici</name>
    <dbReference type="NCBI Taxonomy" id="1325689"/>
    <lineage>
        <taxon>Bacteria</taxon>
        <taxon>Bacillati</taxon>
        <taxon>Bacillota</taxon>
        <taxon>Bacilli</taxon>
        <taxon>Bacillales</taxon>
        <taxon>Bacillaceae</taxon>
        <taxon>Perspicuibacillus</taxon>
    </lineage>
</organism>
<evidence type="ECO:0000313" key="2">
    <source>
        <dbReference type="Proteomes" id="UP001209318"/>
    </source>
</evidence>
<evidence type="ECO:0000313" key="1">
    <source>
        <dbReference type="EMBL" id="MCU9612621.1"/>
    </source>
</evidence>
<dbReference type="Pfam" id="PF19668">
    <property type="entry name" value="DUF6171"/>
    <property type="match status" value="1"/>
</dbReference>
<gene>
    <name evidence="1" type="ORF">OEV98_03460</name>
</gene>
<keyword evidence="2" id="KW-1185">Reference proteome</keyword>
<name>A0AAE3ISI5_9BACI</name>
<dbReference type="Proteomes" id="UP001209318">
    <property type="component" value="Unassembled WGS sequence"/>
</dbReference>
<comment type="caution">
    <text evidence="1">The sequence shown here is derived from an EMBL/GenBank/DDBJ whole genome shotgun (WGS) entry which is preliminary data.</text>
</comment>
<dbReference type="RefSeq" id="WP_263071805.1">
    <property type="nucleotide sequence ID" value="NZ_JAOUSF010000001.1"/>
</dbReference>
<proteinExistence type="predicted"/>
<dbReference type="AlphaFoldDB" id="A0AAE3ISI5"/>
<protein>
    <submittedName>
        <fullName evidence="1">DUF6171 family protein</fullName>
    </submittedName>
</protein>